<organism evidence="1 2">
    <name type="scientific">Prorocentrum cordatum</name>
    <dbReference type="NCBI Taxonomy" id="2364126"/>
    <lineage>
        <taxon>Eukaryota</taxon>
        <taxon>Sar</taxon>
        <taxon>Alveolata</taxon>
        <taxon>Dinophyceae</taxon>
        <taxon>Prorocentrales</taxon>
        <taxon>Prorocentraceae</taxon>
        <taxon>Prorocentrum</taxon>
    </lineage>
</organism>
<evidence type="ECO:0000313" key="1">
    <source>
        <dbReference type="EMBL" id="CAK0800973.1"/>
    </source>
</evidence>
<evidence type="ECO:0000313" key="2">
    <source>
        <dbReference type="Proteomes" id="UP001189429"/>
    </source>
</evidence>
<keyword evidence="2" id="KW-1185">Reference proteome</keyword>
<comment type="caution">
    <text evidence="1">The sequence shown here is derived from an EMBL/GenBank/DDBJ whole genome shotgun (WGS) entry which is preliminary data.</text>
</comment>
<dbReference type="EMBL" id="CAUYUJ010002481">
    <property type="protein sequence ID" value="CAK0800973.1"/>
    <property type="molecule type" value="Genomic_DNA"/>
</dbReference>
<gene>
    <name evidence="1" type="ORF">PCOR1329_LOCUS8991</name>
</gene>
<proteinExistence type="predicted"/>
<reference evidence="1" key="1">
    <citation type="submission" date="2023-10" db="EMBL/GenBank/DDBJ databases">
        <authorList>
            <person name="Chen Y."/>
            <person name="Shah S."/>
            <person name="Dougan E. K."/>
            <person name="Thang M."/>
            <person name="Chan C."/>
        </authorList>
    </citation>
    <scope>NUCLEOTIDE SEQUENCE [LARGE SCALE GENOMIC DNA]</scope>
</reference>
<name>A0ABN9Q8V4_9DINO</name>
<dbReference type="Proteomes" id="UP001189429">
    <property type="component" value="Unassembled WGS sequence"/>
</dbReference>
<sequence length="285" mass="28849">MQTLPGPSLSDPPALGEPMRVALRRAGVGPAPAAARAAASTGGGMGSCRGPLPQAVQDLCDLTSGLWALEGVPAEADGAEAASPQGRALEEALQQATWADGSAVLKLLGAVEGEGAPSPPLSRVGLQVPSAPRLPPPCASQPRSAGGAVPVLDKSEILDLDLSTGGMVPMARSAAWEKCVRDDFLDKGTTMGSLPTVAAPTRDSLPWTAMTQDSLPSAAAAAVFTHDKFQNDASGCAASWDRPMMPKSASGCSLTSSMSMSGLRGGRSPSSFPTGFATFGEVVHM</sequence>
<accession>A0ABN9Q8V4</accession>
<protein>
    <recommendedName>
        <fullName evidence="3">Phospholipase B-like</fullName>
    </recommendedName>
</protein>
<evidence type="ECO:0008006" key="3">
    <source>
        <dbReference type="Google" id="ProtNLM"/>
    </source>
</evidence>